<sequence>MFEQYLHRCYIRLSDKNRRRKIGPGEVSSNSSFQVSNEPEKDYVVPKDELQECSRAHAASHLISSPLLLEAAESLLSTPGNQQEIQEYPGYSTAAKVTKL</sequence>
<accession>A0AAV1CV03</accession>
<gene>
    <name evidence="2" type="ORF">OLC1_LOCUS9314</name>
</gene>
<feature type="region of interest" description="Disordered" evidence="1">
    <location>
        <begin position="20"/>
        <end position="41"/>
    </location>
</feature>
<protein>
    <submittedName>
        <fullName evidence="2">OLC1v1036048C1</fullName>
    </submittedName>
</protein>
<evidence type="ECO:0000313" key="2">
    <source>
        <dbReference type="EMBL" id="CAI9099260.1"/>
    </source>
</evidence>
<organism evidence="2 3">
    <name type="scientific">Oldenlandia corymbosa var. corymbosa</name>
    <dbReference type="NCBI Taxonomy" id="529605"/>
    <lineage>
        <taxon>Eukaryota</taxon>
        <taxon>Viridiplantae</taxon>
        <taxon>Streptophyta</taxon>
        <taxon>Embryophyta</taxon>
        <taxon>Tracheophyta</taxon>
        <taxon>Spermatophyta</taxon>
        <taxon>Magnoliopsida</taxon>
        <taxon>eudicotyledons</taxon>
        <taxon>Gunneridae</taxon>
        <taxon>Pentapetalae</taxon>
        <taxon>asterids</taxon>
        <taxon>lamiids</taxon>
        <taxon>Gentianales</taxon>
        <taxon>Rubiaceae</taxon>
        <taxon>Rubioideae</taxon>
        <taxon>Spermacoceae</taxon>
        <taxon>Hedyotis-Oldenlandia complex</taxon>
        <taxon>Oldenlandia</taxon>
    </lineage>
</organism>
<evidence type="ECO:0000313" key="3">
    <source>
        <dbReference type="Proteomes" id="UP001161247"/>
    </source>
</evidence>
<evidence type="ECO:0000256" key="1">
    <source>
        <dbReference type="SAM" id="MobiDB-lite"/>
    </source>
</evidence>
<name>A0AAV1CV03_OLDCO</name>
<proteinExistence type="predicted"/>
<feature type="compositionally biased region" description="Polar residues" evidence="1">
    <location>
        <begin position="27"/>
        <end position="37"/>
    </location>
</feature>
<keyword evidence="3" id="KW-1185">Reference proteome</keyword>
<dbReference type="EMBL" id="OX459120">
    <property type="protein sequence ID" value="CAI9099260.1"/>
    <property type="molecule type" value="Genomic_DNA"/>
</dbReference>
<dbReference type="AlphaFoldDB" id="A0AAV1CV03"/>
<reference evidence="2" key="1">
    <citation type="submission" date="2023-03" db="EMBL/GenBank/DDBJ databases">
        <authorList>
            <person name="Julca I."/>
        </authorList>
    </citation>
    <scope>NUCLEOTIDE SEQUENCE</scope>
</reference>
<dbReference type="Proteomes" id="UP001161247">
    <property type="component" value="Chromosome 3"/>
</dbReference>